<proteinExistence type="predicted"/>
<feature type="region of interest" description="Disordered" evidence="1">
    <location>
        <begin position="1"/>
        <end position="44"/>
    </location>
</feature>
<evidence type="ECO:0000313" key="2">
    <source>
        <dbReference type="EMBL" id="KAK5974129.1"/>
    </source>
</evidence>
<reference evidence="2 3" key="1">
    <citation type="submission" date="2019-10" db="EMBL/GenBank/DDBJ databases">
        <title>Assembly and Annotation for the nematode Trichostrongylus colubriformis.</title>
        <authorList>
            <person name="Martin J."/>
        </authorList>
    </citation>
    <scope>NUCLEOTIDE SEQUENCE [LARGE SCALE GENOMIC DNA]</scope>
    <source>
        <strain evidence="2">G859</strain>
        <tissue evidence="2">Whole worm</tissue>
    </source>
</reference>
<accession>A0AAN8IGQ0</accession>
<feature type="compositionally biased region" description="Basic and acidic residues" evidence="1">
    <location>
        <begin position="26"/>
        <end position="39"/>
    </location>
</feature>
<evidence type="ECO:0000256" key="1">
    <source>
        <dbReference type="SAM" id="MobiDB-lite"/>
    </source>
</evidence>
<dbReference type="EMBL" id="WIXE01014637">
    <property type="protein sequence ID" value="KAK5974129.1"/>
    <property type="molecule type" value="Genomic_DNA"/>
</dbReference>
<protein>
    <submittedName>
        <fullName evidence="2">Uncharacterized protein</fullName>
    </submittedName>
</protein>
<comment type="caution">
    <text evidence="2">The sequence shown here is derived from an EMBL/GenBank/DDBJ whole genome shotgun (WGS) entry which is preliminary data.</text>
</comment>
<sequence length="92" mass="10720">MVISYAPSEFAHTSGLEDPPEQNQQNDERKEAFKHEKGRKDNKKWTRIRYVRTRIRCTQFTQQSASKDTKEGNYVRDIQCNIFANDAATHSA</sequence>
<dbReference type="Proteomes" id="UP001331761">
    <property type="component" value="Unassembled WGS sequence"/>
</dbReference>
<evidence type="ECO:0000313" key="3">
    <source>
        <dbReference type="Proteomes" id="UP001331761"/>
    </source>
</evidence>
<keyword evidence="3" id="KW-1185">Reference proteome</keyword>
<organism evidence="2 3">
    <name type="scientific">Trichostrongylus colubriformis</name>
    <name type="common">Black scour worm</name>
    <dbReference type="NCBI Taxonomy" id="6319"/>
    <lineage>
        <taxon>Eukaryota</taxon>
        <taxon>Metazoa</taxon>
        <taxon>Ecdysozoa</taxon>
        <taxon>Nematoda</taxon>
        <taxon>Chromadorea</taxon>
        <taxon>Rhabditida</taxon>
        <taxon>Rhabditina</taxon>
        <taxon>Rhabditomorpha</taxon>
        <taxon>Strongyloidea</taxon>
        <taxon>Trichostrongylidae</taxon>
        <taxon>Trichostrongylus</taxon>
    </lineage>
</organism>
<name>A0AAN8IGQ0_TRICO</name>
<dbReference type="AlphaFoldDB" id="A0AAN8IGQ0"/>
<gene>
    <name evidence="2" type="ORF">GCK32_013150</name>
</gene>